<gene>
    <name evidence="7" type="ordered locus">Emin_0375</name>
</gene>
<dbReference type="SUPFAM" id="SSF55174">
    <property type="entry name" value="Alpha-L RNA-binding motif"/>
    <property type="match status" value="1"/>
</dbReference>
<name>B2KBB0_ELUMP</name>
<accession>B2KBB0</accession>
<keyword evidence="4" id="KW-0694">RNA-binding</keyword>
<evidence type="ECO:0000256" key="5">
    <source>
        <dbReference type="RuleBase" id="RU362028"/>
    </source>
</evidence>
<dbReference type="STRING" id="445932.Emin_0375"/>
<dbReference type="InterPro" id="IPR006224">
    <property type="entry name" value="PsdUridine_synth_RluA-like_CS"/>
</dbReference>
<reference evidence="7 8" key="1">
    <citation type="journal article" date="2009" name="Appl. Environ. Microbiol.">
        <title>Genomic analysis of 'Elusimicrobium minutum,' the first cultivated representative of the phylum 'Elusimicrobia' (formerly termite group 1).</title>
        <authorList>
            <person name="Herlemann D.P.R."/>
            <person name="Geissinger O."/>
            <person name="Ikeda-Ohtsubo W."/>
            <person name="Kunin V."/>
            <person name="Sun H."/>
            <person name="Lapidus A."/>
            <person name="Hugenholtz P."/>
            <person name="Brune A."/>
        </authorList>
    </citation>
    <scope>NUCLEOTIDE SEQUENCE [LARGE SCALE GENOMIC DNA]</scope>
    <source>
        <strain evidence="7 8">Pei191</strain>
    </source>
</reference>
<dbReference type="OrthoDB" id="9807829at2"/>
<dbReference type="KEGG" id="emi:Emin_0375"/>
<dbReference type="SUPFAM" id="SSF55120">
    <property type="entry name" value="Pseudouridine synthase"/>
    <property type="match status" value="1"/>
</dbReference>
<dbReference type="PROSITE" id="PS01129">
    <property type="entry name" value="PSI_RLU"/>
    <property type="match status" value="1"/>
</dbReference>
<keyword evidence="2 5" id="KW-0413">Isomerase</keyword>
<dbReference type="EC" id="5.4.99.-" evidence="5"/>
<dbReference type="Gene3D" id="3.30.2350.10">
    <property type="entry name" value="Pseudouridine synthase"/>
    <property type="match status" value="1"/>
</dbReference>
<dbReference type="EMBL" id="CP001055">
    <property type="protein sequence ID" value="ACC97932.1"/>
    <property type="molecule type" value="Genomic_DNA"/>
</dbReference>
<evidence type="ECO:0000256" key="2">
    <source>
        <dbReference type="ARBA" id="ARBA00023235"/>
    </source>
</evidence>
<dbReference type="PANTHER" id="PTHR21600">
    <property type="entry name" value="MITOCHONDRIAL RNA PSEUDOURIDINE SYNTHASE"/>
    <property type="match status" value="1"/>
</dbReference>
<evidence type="ECO:0000256" key="1">
    <source>
        <dbReference type="ARBA" id="ARBA00010876"/>
    </source>
</evidence>
<dbReference type="NCBIfam" id="TIGR00005">
    <property type="entry name" value="rluA_subfam"/>
    <property type="match status" value="1"/>
</dbReference>
<dbReference type="Pfam" id="PF00849">
    <property type="entry name" value="PseudoU_synth_2"/>
    <property type="match status" value="1"/>
</dbReference>
<dbReference type="HOGENOM" id="CLU_016902_4_4_0"/>
<comment type="similarity">
    <text evidence="1 5">Belongs to the pseudouridine synthase RluA family.</text>
</comment>
<evidence type="ECO:0000313" key="7">
    <source>
        <dbReference type="EMBL" id="ACC97932.1"/>
    </source>
</evidence>
<comment type="catalytic activity">
    <reaction evidence="5">
        <text>a uridine in RNA = a pseudouridine in RNA</text>
        <dbReference type="Rhea" id="RHEA:48348"/>
        <dbReference type="Rhea" id="RHEA-COMP:12068"/>
        <dbReference type="Rhea" id="RHEA-COMP:12069"/>
        <dbReference type="ChEBI" id="CHEBI:65314"/>
        <dbReference type="ChEBI" id="CHEBI:65315"/>
    </reaction>
</comment>
<protein>
    <recommendedName>
        <fullName evidence="5">Pseudouridine synthase</fullName>
        <ecNumber evidence="5">5.4.99.-</ecNumber>
    </recommendedName>
</protein>
<dbReference type="SMART" id="SM00363">
    <property type="entry name" value="S4"/>
    <property type="match status" value="1"/>
</dbReference>
<dbReference type="GO" id="GO:0120159">
    <property type="term" value="F:rRNA pseudouridine synthase activity"/>
    <property type="evidence" value="ECO:0007669"/>
    <property type="project" value="UniProtKB-ARBA"/>
</dbReference>
<dbReference type="InterPro" id="IPR006225">
    <property type="entry name" value="PsdUridine_synth_RluC/D"/>
</dbReference>
<dbReference type="GO" id="GO:0016798">
    <property type="term" value="F:hydrolase activity, acting on glycosyl bonds"/>
    <property type="evidence" value="ECO:0007669"/>
    <property type="project" value="UniProtKB-KW"/>
</dbReference>
<evidence type="ECO:0000313" key="8">
    <source>
        <dbReference type="Proteomes" id="UP000001029"/>
    </source>
</evidence>
<dbReference type="PROSITE" id="PS50889">
    <property type="entry name" value="S4"/>
    <property type="match status" value="1"/>
</dbReference>
<proteinExistence type="inferred from homology"/>
<dbReference type="CDD" id="cd00165">
    <property type="entry name" value="S4"/>
    <property type="match status" value="1"/>
</dbReference>
<keyword evidence="7" id="KW-0378">Hydrolase</keyword>
<dbReference type="InterPro" id="IPR020103">
    <property type="entry name" value="PsdUridine_synth_cat_dom_sf"/>
</dbReference>
<dbReference type="Gene3D" id="3.10.290.10">
    <property type="entry name" value="RNA-binding S4 domain"/>
    <property type="match status" value="1"/>
</dbReference>
<dbReference type="PANTHER" id="PTHR21600:SF87">
    <property type="entry name" value="RNA PSEUDOURIDYLATE SYNTHASE DOMAIN-CONTAINING PROTEIN 1"/>
    <property type="match status" value="1"/>
</dbReference>
<evidence type="ECO:0000256" key="3">
    <source>
        <dbReference type="PIRSR" id="PIRSR606225-1"/>
    </source>
</evidence>
<dbReference type="Pfam" id="PF01479">
    <property type="entry name" value="S4"/>
    <property type="match status" value="1"/>
</dbReference>
<dbReference type="GO" id="GO:0003723">
    <property type="term" value="F:RNA binding"/>
    <property type="evidence" value="ECO:0007669"/>
    <property type="project" value="UniProtKB-KW"/>
</dbReference>
<dbReference type="InterPro" id="IPR036986">
    <property type="entry name" value="S4_RNA-bd_sf"/>
</dbReference>
<keyword evidence="7" id="KW-0326">Glycosidase</keyword>
<dbReference type="Proteomes" id="UP000001029">
    <property type="component" value="Chromosome"/>
</dbReference>
<dbReference type="InterPro" id="IPR050188">
    <property type="entry name" value="RluA_PseudoU_synthase"/>
</dbReference>
<comment type="function">
    <text evidence="5">Responsible for synthesis of pseudouridine from uracil.</text>
</comment>
<keyword evidence="8" id="KW-1185">Reference proteome</keyword>
<evidence type="ECO:0000259" key="6">
    <source>
        <dbReference type="SMART" id="SM00363"/>
    </source>
</evidence>
<dbReference type="CDD" id="cd02869">
    <property type="entry name" value="PseudoU_synth_RluA_like"/>
    <property type="match status" value="1"/>
</dbReference>
<dbReference type="InterPro" id="IPR002942">
    <property type="entry name" value="S4_RNA-bd"/>
</dbReference>
<evidence type="ECO:0000256" key="4">
    <source>
        <dbReference type="PROSITE-ProRule" id="PRU00182"/>
    </source>
</evidence>
<feature type="active site" evidence="3">
    <location>
        <position position="142"/>
    </location>
</feature>
<organism evidence="7 8">
    <name type="scientific">Elusimicrobium minutum (strain Pei191)</name>
    <dbReference type="NCBI Taxonomy" id="445932"/>
    <lineage>
        <taxon>Bacteria</taxon>
        <taxon>Pseudomonadati</taxon>
        <taxon>Elusimicrobiota</taxon>
        <taxon>Elusimicrobia</taxon>
        <taxon>Elusimicrobiales</taxon>
        <taxon>Elusimicrobiaceae</taxon>
        <taxon>Elusimicrobium</taxon>
    </lineage>
</organism>
<dbReference type="AlphaFoldDB" id="B2KBB0"/>
<dbReference type="InterPro" id="IPR006145">
    <property type="entry name" value="PsdUridine_synth_RsuA/RluA"/>
</dbReference>
<sequence>MSNKETLTFSGTSARLDLFLSENKPDYSRGLIQNLIKQGKVTVNGKERKPAWPLAEGDNVEIEWPSVENKTGLKDLIIFEDKNMFVINKPSGMLVHPQSPVWEENPAAAFIGEETLVSLILANPPKNFEKGITRAGLVHRLDKDTSGVMIIAKNSKTQDAMVEMFANREMHKTYEAIVCGVVPDDKGIINVPIGRVTGGKIKASELGREAVTEYSVLQRKETVSLMKLHPVTGRTNQLRVHMSWLGYPVLGDWLYKGATAPRLMLHSKSAEFEHPFTSKPVKFTVAPPKDFKDSWKNAK</sequence>
<dbReference type="RefSeq" id="WP_012414547.1">
    <property type="nucleotide sequence ID" value="NC_010644.1"/>
</dbReference>
<feature type="domain" description="RNA-binding S4" evidence="6">
    <location>
        <begin position="14"/>
        <end position="77"/>
    </location>
</feature>
<dbReference type="GO" id="GO:0000455">
    <property type="term" value="P:enzyme-directed rRNA pseudouridine synthesis"/>
    <property type="evidence" value="ECO:0007669"/>
    <property type="project" value="TreeGrafter"/>
</dbReference>